<dbReference type="EMBL" id="HACG01011148">
    <property type="protein sequence ID" value="CEK58013.1"/>
    <property type="molecule type" value="Transcribed_RNA"/>
</dbReference>
<keyword evidence="4 5" id="KW-0472">Membrane</keyword>
<evidence type="ECO:0000256" key="5">
    <source>
        <dbReference type="SAM" id="Phobius"/>
    </source>
</evidence>
<dbReference type="SUPFAM" id="SSF81321">
    <property type="entry name" value="Family A G protein-coupled receptor-like"/>
    <property type="match status" value="1"/>
</dbReference>
<keyword evidence="3 5" id="KW-1133">Transmembrane helix</keyword>
<protein>
    <recommendedName>
        <fullName evidence="6">G-protein coupled receptors family 1 profile domain-containing protein</fullName>
    </recommendedName>
</protein>
<dbReference type="GO" id="GO:0016020">
    <property type="term" value="C:membrane"/>
    <property type="evidence" value="ECO:0007669"/>
    <property type="project" value="UniProtKB-SubCell"/>
</dbReference>
<dbReference type="InterPro" id="IPR017452">
    <property type="entry name" value="GPCR_Rhodpsn_7TM"/>
</dbReference>
<feature type="transmembrane region" description="Helical" evidence="5">
    <location>
        <begin position="6"/>
        <end position="25"/>
    </location>
</feature>
<accession>A0A0B6YP55</accession>
<proteinExistence type="predicted"/>
<dbReference type="AlphaFoldDB" id="A0A0B6YP55"/>
<feature type="domain" description="G-protein coupled receptors family 1 profile" evidence="6">
    <location>
        <begin position="1"/>
        <end position="100"/>
    </location>
</feature>
<evidence type="ECO:0000256" key="2">
    <source>
        <dbReference type="ARBA" id="ARBA00022692"/>
    </source>
</evidence>
<feature type="non-terminal residue" evidence="7">
    <location>
        <position position="100"/>
    </location>
</feature>
<evidence type="ECO:0000313" key="7">
    <source>
        <dbReference type="EMBL" id="CEK58013.1"/>
    </source>
</evidence>
<reference evidence="7" key="1">
    <citation type="submission" date="2014-12" db="EMBL/GenBank/DDBJ databases">
        <title>Insight into the proteome of Arion vulgaris.</title>
        <authorList>
            <person name="Aradska J."/>
            <person name="Bulat T."/>
            <person name="Smidak R."/>
            <person name="Sarate P."/>
            <person name="Gangsoo J."/>
            <person name="Sialana F."/>
            <person name="Bilban M."/>
            <person name="Lubec G."/>
        </authorList>
    </citation>
    <scope>NUCLEOTIDE SEQUENCE</scope>
    <source>
        <tissue evidence="7">Skin</tissue>
    </source>
</reference>
<sequence length="100" mass="11006">INSFAIPFCSFGIILTCTSMLSVQLQKTNTWRKKTLTTSQTDRVSIRNKKTAKMVVMISTLFIVCFIPIAVFMLAVSFVPELSVGGTYFKIAIVMGGFGV</sequence>
<evidence type="ECO:0000256" key="3">
    <source>
        <dbReference type="ARBA" id="ARBA00022989"/>
    </source>
</evidence>
<dbReference type="PROSITE" id="PS50262">
    <property type="entry name" value="G_PROTEIN_RECEP_F1_2"/>
    <property type="match status" value="1"/>
</dbReference>
<evidence type="ECO:0000256" key="4">
    <source>
        <dbReference type="ARBA" id="ARBA00023136"/>
    </source>
</evidence>
<keyword evidence="2 5" id="KW-0812">Transmembrane</keyword>
<dbReference type="Gene3D" id="1.20.1070.10">
    <property type="entry name" value="Rhodopsin 7-helix transmembrane proteins"/>
    <property type="match status" value="1"/>
</dbReference>
<dbReference type="CDD" id="cd00637">
    <property type="entry name" value="7tm_classA_rhodopsin-like"/>
    <property type="match status" value="1"/>
</dbReference>
<evidence type="ECO:0000259" key="6">
    <source>
        <dbReference type="PROSITE" id="PS50262"/>
    </source>
</evidence>
<gene>
    <name evidence="7" type="primary">ORF31718</name>
</gene>
<organism evidence="7">
    <name type="scientific">Arion vulgaris</name>
    <dbReference type="NCBI Taxonomy" id="1028688"/>
    <lineage>
        <taxon>Eukaryota</taxon>
        <taxon>Metazoa</taxon>
        <taxon>Spiralia</taxon>
        <taxon>Lophotrochozoa</taxon>
        <taxon>Mollusca</taxon>
        <taxon>Gastropoda</taxon>
        <taxon>Heterobranchia</taxon>
        <taxon>Euthyneura</taxon>
        <taxon>Panpulmonata</taxon>
        <taxon>Eupulmonata</taxon>
        <taxon>Stylommatophora</taxon>
        <taxon>Helicina</taxon>
        <taxon>Arionoidea</taxon>
        <taxon>Arionidae</taxon>
        <taxon>Arion</taxon>
    </lineage>
</organism>
<feature type="transmembrane region" description="Helical" evidence="5">
    <location>
        <begin position="55"/>
        <end position="79"/>
    </location>
</feature>
<feature type="non-terminal residue" evidence="7">
    <location>
        <position position="1"/>
    </location>
</feature>
<name>A0A0B6YP55_9EUPU</name>
<evidence type="ECO:0000256" key="1">
    <source>
        <dbReference type="ARBA" id="ARBA00004370"/>
    </source>
</evidence>
<comment type="subcellular location">
    <subcellularLocation>
        <location evidence="1">Membrane</location>
    </subcellularLocation>
</comment>